<dbReference type="GO" id="GO:0004601">
    <property type="term" value="F:peroxidase activity"/>
    <property type="evidence" value="ECO:0007669"/>
    <property type="project" value="UniProtKB-KW"/>
</dbReference>
<comment type="caution">
    <text evidence="1">The sequence shown here is derived from an EMBL/GenBank/DDBJ whole genome shotgun (WGS) entry which is preliminary data.</text>
</comment>
<keyword evidence="1" id="KW-0575">Peroxidase</keyword>
<keyword evidence="2" id="KW-1185">Reference proteome</keyword>
<reference evidence="2" key="1">
    <citation type="journal article" date="2020" name="Phytopathology">
        <title>Genomic acquisitions in emerging populations of Xanthomonas vasicola pv. vasculorum infecting corn in the U.S. and Argentina.</title>
        <authorList>
            <person name="Perez-Quintero A.L."/>
        </authorList>
    </citation>
    <scope>NUCLEOTIDE SEQUENCE [LARGE SCALE GENOMIC DNA]</scope>
    <source>
        <strain evidence="2">Xvh-L</strain>
    </source>
</reference>
<sequence length="29" mass="3050">DGKIIDRFAPDIPADDARLRAVIDAALAA</sequence>
<evidence type="ECO:0000313" key="1">
    <source>
        <dbReference type="EMBL" id="TWQ44029.1"/>
    </source>
</evidence>
<protein>
    <submittedName>
        <fullName evidence="1">Glutathione peroxidase</fullName>
    </submittedName>
</protein>
<keyword evidence="1" id="KW-0560">Oxidoreductase</keyword>
<name>A0ABD7S306_XANVA</name>
<dbReference type="EMBL" id="VOCK01000257">
    <property type="protein sequence ID" value="TWQ44029.1"/>
    <property type="molecule type" value="Genomic_DNA"/>
</dbReference>
<proteinExistence type="predicted"/>
<dbReference type="Proteomes" id="UP000320455">
    <property type="component" value="Unassembled WGS sequence"/>
</dbReference>
<evidence type="ECO:0000313" key="2">
    <source>
        <dbReference type="Proteomes" id="UP000320455"/>
    </source>
</evidence>
<accession>A0ABD7S306</accession>
<gene>
    <name evidence="1" type="ORF">FQK01_24965</name>
</gene>
<dbReference type="AlphaFoldDB" id="A0ABD7S306"/>
<feature type="non-terminal residue" evidence="1">
    <location>
        <position position="1"/>
    </location>
</feature>
<organism evidence="1 2">
    <name type="scientific">Xanthomonas vasicola</name>
    <dbReference type="NCBI Taxonomy" id="56459"/>
    <lineage>
        <taxon>Bacteria</taxon>
        <taxon>Pseudomonadati</taxon>
        <taxon>Pseudomonadota</taxon>
        <taxon>Gammaproteobacteria</taxon>
        <taxon>Lysobacterales</taxon>
        <taxon>Lysobacteraceae</taxon>
        <taxon>Xanthomonas</taxon>
    </lineage>
</organism>